<accession>A0AAV2HB46</accession>
<organism evidence="7 8">
    <name type="scientific">Lymnaea stagnalis</name>
    <name type="common">Great pond snail</name>
    <name type="synonym">Helix stagnalis</name>
    <dbReference type="NCBI Taxonomy" id="6523"/>
    <lineage>
        <taxon>Eukaryota</taxon>
        <taxon>Metazoa</taxon>
        <taxon>Spiralia</taxon>
        <taxon>Lophotrochozoa</taxon>
        <taxon>Mollusca</taxon>
        <taxon>Gastropoda</taxon>
        <taxon>Heterobranchia</taxon>
        <taxon>Euthyneura</taxon>
        <taxon>Panpulmonata</taxon>
        <taxon>Hygrophila</taxon>
        <taxon>Lymnaeoidea</taxon>
        <taxon>Lymnaeidae</taxon>
        <taxon>Lymnaea</taxon>
    </lineage>
</organism>
<keyword evidence="2" id="KW-0547">Nucleotide-binding</keyword>
<keyword evidence="1" id="KW-0808">Transferase</keyword>
<dbReference type="Pfam" id="PF19279">
    <property type="entry name" value="YegS_C"/>
    <property type="match status" value="1"/>
</dbReference>
<dbReference type="SMART" id="SM00046">
    <property type="entry name" value="DAGKc"/>
    <property type="match status" value="1"/>
</dbReference>
<evidence type="ECO:0000259" key="6">
    <source>
        <dbReference type="PROSITE" id="PS50146"/>
    </source>
</evidence>
<dbReference type="GO" id="GO:0016020">
    <property type="term" value="C:membrane"/>
    <property type="evidence" value="ECO:0007669"/>
    <property type="project" value="TreeGrafter"/>
</dbReference>
<sequence length="699" mass="77667">MTSLASKMATISEEVVLEGEFFLYPKKKGLYKLTLTRHRLFFSPISNNSTTYEEQIIQISDIVGCHCLEKGGNVILAGAAMTGSNEPNKTSSSLLEADNYEPLEFPGQNFFKVSDPATCGIVIYAYPFKRKRFSSKRTRCRQVIAFEVPSSPLEVFEERKKEALKWKTVMNILTRDISNSSVDISNWVLQPRGKLLILINPHSGPGKAYVIFKNEIAPMLFEADIPYKAIITDHAGHASELLKEINLSDWYGVVIVSGDGLIFETINGIMQRDDWASSINMPIGCLPGGSGNALCCAINYAAGQPLDSSMVLHSTFILVKHKVIPMDLVIVQIPDNTIFSFLSVTWGIMADIDYESEKYRNLGEARFTIGAIKRILSLRTYRGRISFLPVAEYNPQDLSNSKKVLTKIRRFSLRSRSSSKSTNDSASRTSNSPRMLTKRCYSMDNSGYSEHQLRMAEGDTTQVQADEALNIHNGKLELGQGEEQESMQKLCAGLTVTENKQFTACAEANVEGAATANGLENSIELPHNKYNHGGDETYEEQYKMTILSETQEVNVEEETYHGKKSDFGPVPTPLLTPLDKEVPENWVKVEGEFILVAAVYQTHLGSDMLAAPDAHLNDGHIHLMIVREGISRNALLNLFLSFGQGSHVHSPYVESVKVLAFRLEPETSNGNIMIDGERFDPSPLQAQILPGLARVMAIK</sequence>
<dbReference type="GO" id="GO:0005524">
    <property type="term" value="F:ATP binding"/>
    <property type="evidence" value="ECO:0007669"/>
    <property type="project" value="UniProtKB-KW"/>
</dbReference>
<dbReference type="PANTHER" id="PTHR12358:SF112">
    <property type="entry name" value="LD11247P-RELATED"/>
    <property type="match status" value="1"/>
</dbReference>
<evidence type="ECO:0000256" key="1">
    <source>
        <dbReference type="ARBA" id="ARBA00022679"/>
    </source>
</evidence>
<dbReference type="SUPFAM" id="SSF111331">
    <property type="entry name" value="NAD kinase/diacylglycerol kinase-like"/>
    <property type="match status" value="1"/>
</dbReference>
<keyword evidence="3" id="KW-0418">Kinase</keyword>
<feature type="region of interest" description="Disordered" evidence="5">
    <location>
        <begin position="415"/>
        <end position="438"/>
    </location>
</feature>
<protein>
    <recommendedName>
        <fullName evidence="6">DAGKc domain-containing protein</fullName>
    </recommendedName>
</protein>
<dbReference type="PROSITE" id="PS50146">
    <property type="entry name" value="DAGK"/>
    <property type="match status" value="1"/>
</dbReference>
<reference evidence="7 8" key="1">
    <citation type="submission" date="2024-04" db="EMBL/GenBank/DDBJ databases">
        <authorList>
            <consortium name="Genoscope - CEA"/>
            <person name="William W."/>
        </authorList>
    </citation>
    <scope>NUCLEOTIDE SEQUENCE [LARGE SCALE GENOMIC DNA]</scope>
</reference>
<dbReference type="InterPro" id="IPR016064">
    <property type="entry name" value="NAD/diacylglycerol_kinase_sf"/>
</dbReference>
<dbReference type="Proteomes" id="UP001497497">
    <property type="component" value="Unassembled WGS sequence"/>
</dbReference>
<dbReference type="Gene3D" id="3.40.50.10330">
    <property type="entry name" value="Probable inorganic polyphosphate/atp-NAD kinase, domain 1"/>
    <property type="match status" value="1"/>
</dbReference>
<dbReference type="InterPro" id="IPR045540">
    <property type="entry name" value="YegS/DAGK_C"/>
</dbReference>
<evidence type="ECO:0000256" key="2">
    <source>
        <dbReference type="ARBA" id="ARBA00022741"/>
    </source>
</evidence>
<feature type="compositionally biased region" description="Low complexity" evidence="5">
    <location>
        <begin position="415"/>
        <end position="430"/>
    </location>
</feature>
<name>A0AAV2HB46_LYMST</name>
<evidence type="ECO:0000313" key="7">
    <source>
        <dbReference type="EMBL" id="CAL1530623.1"/>
    </source>
</evidence>
<feature type="domain" description="DAGKc" evidence="6">
    <location>
        <begin position="190"/>
        <end position="335"/>
    </location>
</feature>
<evidence type="ECO:0000313" key="8">
    <source>
        <dbReference type="Proteomes" id="UP001497497"/>
    </source>
</evidence>
<keyword evidence="4" id="KW-0067">ATP-binding</keyword>
<dbReference type="GO" id="GO:0046512">
    <property type="term" value="P:sphingosine biosynthetic process"/>
    <property type="evidence" value="ECO:0007669"/>
    <property type="project" value="TreeGrafter"/>
</dbReference>
<comment type="caution">
    <text evidence="7">The sequence shown here is derived from an EMBL/GenBank/DDBJ whole genome shotgun (WGS) entry which is preliminary data.</text>
</comment>
<evidence type="ECO:0000256" key="5">
    <source>
        <dbReference type="SAM" id="MobiDB-lite"/>
    </source>
</evidence>
<dbReference type="AlphaFoldDB" id="A0AAV2HB46"/>
<dbReference type="InterPro" id="IPR050187">
    <property type="entry name" value="Lipid_Phosphate_FormReg"/>
</dbReference>
<dbReference type="GO" id="GO:0005737">
    <property type="term" value="C:cytoplasm"/>
    <property type="evidence" value="ECO:0007669"/>
    <property type="project" value="TreeGrafter"/>
</dbReference>
<dbReference type="GO" id="GO:0001727">
    <property type="term" value="F:lipid kinase activity"/>
    <property type="evidence" value="ECO:0007669"/>
    <property type="project" value="TreeGrafter"/>
</dbReference>
<dbReference type="InterPro" id="IPR017438">
    <property type="entry name" value="ATP-NAD_kinase_N"/>
</dbReference>
<gene>
    <name evidence="7" type="ORF">GSLYS_00004748001</name>
</gene>
<evidence type="ECO:0000256" key="4">
    <source>
        <dbReference type="ARBA" id="ARBA00022840"/>
    </source>
</evidence>
<dbReference type="Gene3D" id="2.60.200.40">
    <property type="match status" value="2"/>
</dbReference>
<dbReference type="EMBL" id="CAXITT010000072">
    <property type="protein sequence ID" value="CAL1530623.1"/>
    <property type="molecule type" value="Genomic_DNA"/>
</dbReference>
<dbReference type="PANTHER" id="PTHR12358">
    <property type="entry name" value="SPHINGOSINE KINASE"/>
    <property type="match status" value="1"/>
</dbReference>
<proteinExistence type="predicted"/>
<keyword evidence="8" id="KW-1185">Reference proteome</keyword>
<evidence type="ECO:0000256" key="3">
    <source>
        <dbReference type="ARBA" id="ARBA00022777"/>
    </source>
</evidence>
<dbReference type="Pfam" id="PF00781">
    <property type="entry name" value="DAGK_cat"/>
    <property type="match status" value="1"/>
</dbReference>
<dbReference type="InterPro" id="IPR001206">
    <property type="entry name" value="Diacylglycerol_kinase_cat_dom"/>
</dbReference>